<dbReference type="SUPFAM" id="SSF52540">
    <property type="entry name" value="P-loop containing nucleoside triphosphate hydrolases"/>
    <property type="match status" value="1"/>
</dbReference>
<dbReference type="GO" id="GO:0005524">
    <property type="term" value="F:ATP binding"/>
    <property type="evidence" value="ECO:0007669"/>
    <property type="project" value="UniProtKB-KW"/>
</dbReference>
<accession>A0A4R0QU35</accession>
<dbReference type="PANTHER" id="PTHR42798:SF7">
    <property type="entry name" value="ALPHA-D-RIBOSE 1-METHYLPHOSPHONATE 5-TRIPHOSPHATE SYNTHASE SUBUNIT PHNL"/>
    <property type="match status" value="1"/>
</dbReference>
<comment type="similarity">
    <text evidence="1">Belongs to the ABC transporter superfamily.</text>
</comment>
<dbReference type="AlphaFoldDB" id="A0A4R0QU35"/>
<keyword evidence="3" id="KW-0067">ATP-binding</keyword>
<evidence type="ECO:0000313" key="4">
    <source>
        <dbReference type="Proteomes" id="UP000291289"/>
    </source>
</evidence>
<proteinExistence type="inferred from homology"/>
<keyword evidence="3" id="KW-0547">Nucleotide-binding</keyword>
<dbReference type="Proteomes" id="UP000291289">
    <property type="component" value="Unassembled WGS sequence"/>
</dbReference>
<evidence type="ECO:0000313" key="3">
    <source>
        <dbReference type="EMBL" id="TCD55078.1"/>
    </source>
</evidence>
<comment type="caution">
    <text evidence="3">The sequence shown here is derived from an EMBL/GenBank/DDBJ whole genome shotgun (WGS) entry which is preliminary data.</text>
</comment>
<gene>
    <name evidence="3" type="ORF">EJ419_00300</name>
</gene>
<dbReference type="OrthoDB" id="4310860at2"/>
<keyword evidence="4" id="KW-1185">Reference proteome</keyword>
<evidence type="ECO:0000256" key="1">
    <source>
        <dbReference type="ARBA" id="ARBA00005417"/>
    </source>
</evidence>
<feature type="domain" description="ABC transporter" evidence="2">
    <location>
        <begin position="18"/>
        <end position="67"/>
    </location>
</feature>
<reference evidence="3 4" key="1">
    <citation type="submission" date="2018-12" db="EMBL/GenBank/DDBJ databases">
        <title>Alloscrdovia theropitheci sp. nov: a novel taxon from the feces of the bleeding-herat monkey (Theropithecus geleda).</title>
        <authorList>
            <person name="Modesto M."/>
        </authorList>
    </citation>
    <scope>NUCLEOTIDE SEQUENCE [LARGE SCALE GENOMIC DNA]</scope>
    <source>
        <strain evidence="3 4">GLDI4/2</strain>
    </source>
</reference>
<dbReference type="PANTHER" id="PTHR42798">
    <property type="entry name" value="LIPOPROTEIN-RELEASING SYSTEM ATP-BINDING PROTEIN LOLD"/>
    <property type="match status" value="1"/>
</dbReference>
<dbReference type="InterPro" id="IPR003439">
    <property type="entry name" value="ABC_transporter-like_ATP-bd"/>
</dbReference>
<dbReference type="EMBL" id="RXLP01000001">
    <property type="protein sequence ID" value="TCD55078.1"/>
    <property type="molecule type" value="Genomic_DNA"/>
</dbReference>
<dbReference type="Gene3D" id="3.40.50.300">
    <property type="entry name" value="P-loop containing nucleotide triphosphate hydrolases"/>
    <property type="match status" value="1"/>
</dbReference>
<dbReference type="GO" id="GO:0016887">
    <property type="term" value="F:ATP hydrolysis activity"/>
    <property type="evidence" value="ECO:0007669"/>
    <property type="project" value="InterPro"/>
</dbReference>
<name>A0A4R0QU35_9BIFI</name>
<sequence>MLLAREILGYRITQTERNNAFELLELVELSHVVNMPVSQLSGGEQQRVAIARAIARETTVLLADEPTGALDESNTIKIAELLHKIAYSKDVLVIACTHDDRCAQCADATFAIQDYNL</sequence>
<protein>
    <submittedName>
        <fullName evidence="3">ATP-binding cassette domain-containing protein</fullName>
    </submittedName>
</protein>
<dbReference type="InterPro" id="IPR027417">
    <property type="entry name" value="P-loop_NTPase"/>
</dbReference>
<organism evidence="3 4">
    <name type="scientific">Alloscardovia theropitheci</name>
    <dbReference type="NCBI Taxonomy" id="2496842"/>
    <lineage>
        <taxon>Bacteria</taxon>
        <taxon>Bacillati</taxon>
        <taxon>Actinomycetota</taxon>
        <taxon>Actinomycetes</taxon>
        <taxon>Bifidobacteriales</taxon>
        <taxon>Bifidobacteriaceae</taxon>
        <taxon>Alloscardovia</taxon>
    </lineage>
</organism>
<evidence type="ECO:0000259" key="2">
    <source>
        <dbReference type="Pfam" id="PF00005"/>
    </source>
</evidence>
<dbReference type="Pfam" id="PF00005">
    <property type="entry name" value="ABC_tran"/>
    <property type="match status" value="1"/>
</dbReference>